<dbReference type="EMBL" id="WWCT01000002">
    <property type="protein sequence ID" value="MYN25577.1"/>
    <property type="molecule type" value="Genomic_DNA"/>
</dbReference>
<dbReference type="RefSeq" id="WP_161053678.1">
    <property type="nucleotide sequence ID" value="NZ_WWCT01000002.1"/>
</dbReference>
<proteinExistence type="inferred from homology"/>
<dbReference type="Proteomes" id="UP000642144">
    <property type="component" value="Unassembled WGS sequence"/>
</dbReference>
<dbReference type="PROSITE" id="PS00329">
    <property type="entry name" value="HSP70_2"/>
    <property type="match status" value="1"/>
</dbReference>
<name>A0ABW9VVB6_9BURK</name>
<dbReference type="SUPFAM" id="SSF53067">
    <property type="entry name" value="Actin-like ATPase domain"/>
    <property type="match status" value="2"/>
</dbReference>
<evidence type="ECO:0000313" key="5">
    <source>
        <dbReference type="Proteomes" id="UP000642144"/>
    </source>
</evidence>
<dbReference type="Gene3D" id="3.90.640.10">
    <property type="entry name" value="Actin, Chain A, domain 4"/>
    <property type="match status" value="1"/>
</dbReference>
<comment type="caution">
    <text evidence="4">The sequence shown here is derived from an EMBL/GenBank/DDBJ whole genome shotgun (WGS) entry which is preliminary data.</text>
</comment>
<dbReference type="InterPro" id="IPR043129">
    <property type="entry name" value="ATPase_NBD"/>
</dbReference>
<protein>
    <submittedName>
        <fullName evidence="4">Hsp70 family protein</fullName>
    </submittedName>
</protein>
<dbReference type="Pfam" id="PF00012">
    <property type="entry name" value="HSP70"/>
    <property type="match status" value="1"/>
</dbReference>
<evidence type="ECO:0000256" key="2">
    <source>
        <dbReference type="ARBA" id="ARBA00022741"/>
    </source>
</evidence>
<accession>A0ABW9VVB6</accession>
<comment type="similarity">
    <text evidence="1">Belongs to the heat shock protein 70 family.</text>
</comment>
<dbReference type="CDD" id="cd10170">
    <property type="entry name" value="ASKHA_NBD_HSP70"/>
    <property type="match status" value="1"/>
</dbReference>
<dbReference type="Gene3D" id="3.30.420.40">
    <property type="match status" value="2"/>
</dbReference>
<keyword evidence="2" id="KW-0547">Nucleotide-binding</keyword>
<sequence>MSDPRYAIGIDLGTTHSALSYVNLQASEGEKTEHGVLAIPQLTAPGTIEELPLLPSFLYLPHADELAPGENNLPWQQSAEELTGVAGEMARSRGATTPIRLVSSAKSWLSHPGVDRRSALLPNDAPEEVTRVSPLEASTRYLSHLRKAWEQAYPDAPFGEQAVTVTIPASFDPGARELTADAARAAGYTNLTLLEEPQAALYSWIQGSEGRWRKEVKPGDIILVVDVGGGTSDFSLIAVLERDGVLEPHRIAVGDHILLGGDNMDLALAHLVARKLAAAGTQLDAWQMRALTYGCRTAKEKLLADATIATWPIVVPSRGSKLIGGSIRTELTSDEVTTFILDGFFPQVEAAARPAVRTRAGLTQLGLPYAQDAGITRHLAAFLARQLGATAELEGYAGKQNADATFLHPTAVLFNGGVFKSDLLAQRIMGTINDWLYLEGAEPARMLGGADLDLAVARGAAYYSYVRRGSGVRIRGGTARSYYVAIESAMPAIPGMEPPIQALCVAPFGMEEGSEIELPNQEFGLVVGEPVQFRFFGSSVRRQDQMGDLLDFWGPDELIEMNEIQANLSPEGRQAGDVVQVRLHAMATESGTLELAAVANDGQRWKVEFDVRSAA</sequence>
<keyword evidence="5" id="KW-1185">Reference proteome</keyword>
<gene>
    <name evidence="4" type="ORF">GTP69_04100</name>
</gene>
<dbReference type="PANTHER" id="PTHR42749">
    <property type="entry name" value="CELL SHAPE-DETERMINING PROTEIN MREB"/>
    <property type="match status" value="1"/>
</dbReference>
<keyword evidence="3" id="KW-0067">ATP-binding</keyword>
<evidence type="ECO:0000313" key="4">
    <source>
        <dbReference type="EMBL" id="MYN25577.1"/>
    </source>
</evidence>
<dbReference type="PANTHER" id="PTHR42749:SF1">
    <property type="entry name" value="CELL SHAPE-DETERMINING PROTEIN MREB"/>
    <property type="match status" value="1"/>
</dbReference>
<evidence type="ECO:0000256" key="1">
    <source>
        <dbReference type="ARBA" id="ARBA00007381"/>
    </source>
</evidence>
<dbReference type="PROSITE" id="PS00297">
    <property type="entry name" value="HSP70_1"/>
    <property type="match status" value="1"/>
</dbReference>
<evidence type="ECO:0000256" key="3">
    <source>
        <dbReference type="ARBA" id="ARBA00022840"/>
    </source>
</evidence>
<dbReference type="InterPro" id="IPR013126">
    <property type="entry name" value="Hsp_70_fam"/>
</dbReference>
<organism evidence="4 5">
    <name type="scientific">Duganella levis</name>
    <dbReference type="NCBI Taxonomy" id="2692169"/>
    <lineage>
        <taxon>Bacteria</taxon>
        <taxon>Pseudomonadati</taxon>
        <taxon>Pseudomonadota</taxon>
        <taxon>Betaproteobacteria</taxon>
        <taxon>Burkholderiales</taxon>
        <taxon>Oxalobacteraceae</taxon>
        <taxon>Telluria group</taxon>
        <taxon>Duganella</taxon>
    </lineage>
</organism>
<reference evidence="4 5" key="1">
    <citation type="submission" date="2019-12" db="EMBL/GenBank/DDBJ databases">
        <title>Novel species isolated from a subtropical stream in China.</title>
        <authorList>
            <person name="Lu H."/>
        </authorList>
    </citation>
    <scope>NUCLEOTIDE SEQUENCE [LARGE SCALE GENOMIC DNA]</scope>
    <source>
        <strain evidence="4 5">CY42W</strain>
    </source>
</reference>
<dbReference type="InterPro" id="IPR018181">
    <property type="entry name" value="Heat_shock_70_CS"/>
</dbReference>
<dbReference type="PRINTS" id="PR00301">
    <property type="entry name" value="HEATSHOCK70"/>
</dbReference>